<dbReference type="Proteomes" id="UP000031838">
    <property type="component" value="Chromosome 1"/>
</dbReference>
<evidence type="ECO:0000256" key="2">
    <source>
        <dbReference type="ARBA" id="ARBA00022801"/>
    </source>
</evidence>
<dbReference type="GO" id="GO:0008610">
    <property type="term" value="P:lipid biosynthetic process"/>
    <property type="evidence" value="ECO:0007669"/>
    <property type="project" value="TreeGrafter"/>
</dbReference>
<sequence length="256" mass="28943">MSAAPHARWIRELQLSPGPRARIVGLPHAGGSAGFFRNWRGHLRWDLDLLAVQYPGREDRFAEPGVATIEALADPVAEALRHYTDRPLVLFGHSLGAVLAYEVAVRLERAGHPPPRVFVSGHPAPHRQRRTDLHRQSDQALLAEITRLSPDSRALFEDAELRAVYLPMIRRDYQAIETYRCPRPTTLNTPLDIVLPLDDTEVDRHEALAWQQVTRGASRWAAFEGGHFYLKQQYPALIAWLSRQIDLTLSAPKELP</sequence>
<comment type="similarity">
    <text evidence="1">Belongs to the thioesterase family.</text>
</comment>
<keyword evidence="2" id="KW-0378">Hydrolase</keyword>
<dbReference type="KEGG" id="bgp:BGL_1c20610"/>
<evidence type="ECO:0000313" key="4">
    <source>
        <dbReference type="EMBL" id="AJK46570.1"/>
    </source>
</evidence>
<evidence type="ECO:0000259" key="3">
    <source>
        <dbReference type="SMART" id="SM00824"/>
    </source>
</evidence>
<dbReference type="InterPro" id="IPR001031">
    <property type="entry name" value="Thioesterase"/>
</dbReference>
<dbReference type="RefSeq" id="WP_042625039.1">
    <property type="nucleotide sequence ID" value="NZ_CP002580.1"/>
</dbReference>
<keyword evidence="5" id="KW-1185">Reference proteome</keyword>
<dbReference type="PANTHER" id="PTHR11487:SF0">
    <property type="entry name" value="S-ACYL FATTY ACID SYNTHASE THIOESTERASE, MEDIUM CHAIN"/>
    <property type="match status" value="1"/>
</dbReference>
<dbReference type="SMART" id="SM00824">
    <property type="entry name" value="PKS_TE"/>
    <property type="match status" value="1"/>
</dbReference>
<dbReference type="EMBL" id="CP002580">
    <property type="protein sequence ID" value="AJK46570.1"/>
    <property type="molecule type" value="Genomic_DNA"/>
</dbReference>
<dbReference type="InterPro" id="IPR012223">
    <property type="entry name" value="TEII"/>
</dbReference>
<proteinExistence type="inferred from homology"/>
<dbReference type="InterPro" id="IPR020802">
    <property type="entry name" value="TesA-like"/>
</dbReference>
<dbReference type="HOGENOM" id="CLU_070456_1_2_4"/>
<dbReference type="GO" id="GO:0016787">
    <property type="term" value="F:hydrolase activity"/>
    <property type="evidence" value="ECO:0007669"/>
    <property type="project" value="UniProtKB-KW"/>
</dbReference>
<evidence type="ECO:0000313" key="5">
    <source>
        <dbReference type="Proteomes" id="UP000031838"/>
    </source>
</evidence>
<dbReference type="PANTHER" id="PTHR11487">
    <property type="entry name" value="THIOESTERASE"/>
    <property type="match status" value="1"/>
</dbReference>
<organism evidence="4 5">
    <name type="scientific">Burkholderia plantarii</name>
    <dbReference type="NCBI Taxonomy" id="41899"/>
    <lineage>
        <taxon>Bacteria</taxon>
        <taxon>Pseudomonadati</taxon>
        <taxon>Pseudomonadota</taxon>
        <taxon>Betaproteobacteria</taxon>
        <taxon>Burkholderiales</taxon>
        <taxon>Burkholderiaceae</taxon>
        <taxon>Burkholderia</taxon>
    </lineage>
</organism>
<dbReference type="AlphaFoldDB" id="A0A0B6RZQ3"/>
<protein>
    <submittedName>
        <fullName evidence="4">Pyochelin biosynthetic protein PchC</fullName>
    </submittedName>
</protein>
<feature type="domain" description="Thioesterase TesA-like" evidence="3">
    <location>
        <begin position="24"/>
        <end position="241"/>
    </location>
</feature>
<dbReference type="InterPro" id="IPR029058">
    <property type="entry name" value="AB_hydrolase_fold"/>
</dbReference>
<gene>
    <name evidence="4" type="primary">pchC</name>
    <name evidence="4" type="ORF">BGL_1c20610</name>
</gene>
<evidence type="ECO:0000256" key="1">
    <source>
        <dbReference type="ARBA" id="ARBA00007169"/>
    </source>
</evidence>
<dbReference type="Pfam" id="PF00975">
    <property type="entry name" value="Thioesterase"/>
    <property type="match status" value="1"/>
</dbReference>
<reference evidence="5" key="1">
    <citation type="submission" date="2011-03" db="EMBL/GenBank/DDBJ databases">
        <authorList>
            <person name="Voget S."/>
            <person name="Streit W.R."/>
            <person name="Jaeger K.E."/>
            <person name="Daniel R."/>
        </authorList>
    </citation>
    <scope>NUCLEOTIDE SEQUENCE [LARGE SCALE GENOMIC DNA]</scope>
    <source>
        <strain evidence="5">PG1</strain>
    </source>
</reference>
<reference evidence="4 5" key="2">
    <citation type="journal article" date="2016" name="Appl. Microbiol. Biotechnol.">
        <title>Mutations improving production and secretion of extracellular lipase by Burkholderia glumae PG1.</title>
        <authorList>
            <person name="Knapp A."/>
            <person name="Voget S."/>
            <person name="Gao R."/>
            <person name="Zaburannyi N."/>
            <person name="Krysciak D."/>
            <person name="Breuer M."/>
            <person name="Hauer B."/>
            <person name="Streit W.R."/>
            <person name="Muller R."/>
            <person name="Daniel R."/>
            <person name="Jaeger K.E."/>
        </authorList>
    </citation>
    <scope>NUCLEOTIDE SEQUENCE [LARGE SCALE GENOMIC DNA]</scope>
    <source>
        <strain evidence="4 5">PG1</strain>
    </source>
</reference>
<dbReference type="SUPFAM" id="SSF53474">
    <property type="entry name" value="alpha/beta-Hydrolases"/>
    <property type="match status" value="1"/>
</dbReference>
<accession>A0A0B6RZQ3</accession>
<dbReference type="Gene3D" id="3.40.50.1820">
    <property type="entry name" value="alpha/beta hydrolase"/>
    <property type="match status" value="1"/>
</dbReference>
<name>A0A0B6RZQ3_BURPL</name>